<dbReference type="GO" id="GO:0003755">
    <property type="term" value="F:peptidyl-prolyl cis-trans isomerase activity"/>
    <property type="evidence" value="ECO:0007669"/>
    <property type="project" value="UniProtKB-KW"/>
</dbReference>
<evidence type="ECO:0000256" key="8">
    <source>
        <dbReference type="ARBA" id="ARBA00023110"/>
    </source>
</evidence>
<evidence type="ECO:0000256" key="4">
    <source>
        <dbReference type="ARBA" id="ARBA00004123"/>
    </source>
</evidence>
<sequence length="565" mass="63214">MGRSKSHNKQYITHTEWVNDFGGKREGDSKNNSIKPLPFNCCTLSLQPFDHDDAMSNDQGYLFDMLNLIPFIKKHGVDPISGKACTIKDYFRVHFSKNSEDKFQCPVLEKEFTDFSHIVVIKTSGNVYSFDAVKKLNIDAKHWVDLLNDTPFKKEDIITIQDPTNRKNLSASHFVQQNIDVQSIIQGSTSSLNNVNEATNRIIKELNDKGIPTTSGNTNTAVVSSNKPTTTTTATTTTTIKKTLTPEEEKVEREFEKFKKEREEKERALKKHSIQAPSFTSTGFSHNQMPTEKHPSETPGKVTKKKGYVQMKTNVGDLNIQLHCDLAPKACENFLTHCTDGYYDGVLFHRVIKNFMAQGGDPTGTGTGGKSIWGRSFKDEFVPSLMHSERGVLSMANSGPNTNNSQFFITFRSTPHLNNVHTIFGKVVGGLDTLKKIEMVSVDDNDRPTKPITIVSTSVLENPFPNVIREEFEEKLKQEKKKNQNKYDESDERGSWFSNPANISGNSNSSTGVGKYLPSASSTTTTSNKRTNQSLNLPSASSTTPTLQQEQQQKKSKTYGNFSNF</sequence>
<evidence type="ECO:0008006" key="17">
    <source>
        <dbReference type="Google" id="ProtNLM"/>
    </source>
</evidence>
<feature type="compositionally biased region" description="Polar residues" evidence="12">
    <location>
        <begin position="214"/>
        <end position="228"/>
    </location>
</feature>
<dbReference type="InterPro" id="IPR013083">
    <property type="entry name" value="Znf_RING/FYVE/PHD"/>
</dbReference>
<feature type="compositionally biased region" description="Basic and acidic residues" evidence="12">
    <location>
        <begin position="476"/>
        <end position="494"/>
    </location>
</feature>
<feature type="domain" description="PPIase cyclophilin-type" evidence="13">
    <location>
        <begin position="313"/>
        <end position="459"/>
    </location>
</feature>
<keyword evidence="10" id="KW-0539">Nucleus</keyword>
<evidence type="ECO:0000259" key="13">
    <source>
        <dbReference type="PROSITE" id="PS50072"/>
    </source>
</evidence>
<proteinExistence type="inferred from homology"/>
<evidence type="ECO:0000256" key="3">
    <source>
        <dbReference type="ARBA" id="ARBA00003697"/>
    </source>
</evidence>
<dbReference type="GO" id="GO:0061630">
    <property type="term" value="F:ubiquitin protein ligase activity"/>
    <property type="evidence" value="ECO:0007669"/>
    <property type="project" value="UniProtKB-EC"/>
</dbReference>
<evidence type="ECO:0000259" key="14">
    <source>
        <dbReference type="PROSITE" id="PS51698"/>
    </source>
</evidence>
<dbReference type="GO" id="GO:0071013">
    <property type="term" value="C:catalytic step 2 spliceosome"/>
    <property type="evidence" value="ECO:0007669"/>
    <property type="project" value="TreeGrafter"/>
</dbReference>
<organism evidence="15 16">
    <name type="scientific">Polysphondylium violaceum</name>
    <dbReference type="NCBI Taxonomy" id="133409"/>
    <lineage>
        <taxon>Eukaryota</taxon>
        <taxon>Amoebozoa</taxon>
        <taxon>Evosea</taxon>
        <taxon>Eumycetozoa</taxon>
        <taxon>Dictyostelia</taxon>
        <taxon>Dictyosteliales</taxon>
        <taxon>Dictyosteliaceae</taxon>
        <taxon>Polysphondylium</taxon>
    </lineage>
</organism>
<dbReference type="GO" id="GO:0006457">
    <property type="term" value="P:protein folding"/>
    <property type="evidence" value="ECO:0007669"/>
    <property type="project" value="InterPro"/>
</dbReference>
<evidence type="ECO:0000313" key="16">
    <source>
        <dbReference type="Proteomes" id="UP000695562"/>
    </source>
</evidence>
<evidence type="ECO:0000256" key="1">
    <source>
        <dbReference type="ARBA" id="ARBA00000900"/>
    </source>
</evidence>
<keyword evidence="11" id="KW-0175">Coiled coil</keyword>
<keyword evidence="8" id="KW-0697">Rotamase</keyword>
<evidence type="ECO:0000256" key="2">
    <source>
        <dbReference type="ARBA" id="ARBA00000971"/>
    </source>
</evidence>
<feature type="region of interest" description="Disordered" evidence="12">
    <location>
        <begin position="476"/>
        <end position="565"/>
    </location>
</feature>
<feature type="region of interest" description="Disordered" evidence="12">
    <location>
        <begin position="214"/>
        <end position="235"/>
    </location>
</feature>
<comment type="similarity">
    <text evidence="5">Belongs to the cyclophilin-type PPIase family. PPIL2 subfamily.</text>
</comment>
<evidence type="ECO:0000256" key="5">
    <source>
        <dbReference type="ARBA" id="ARBA00007930"/>
    </source>
</evidence>
<comment type="catalytic activity">
    <reaction evidence="2">
        <text>[protein]-peptidylproline (omega=180) = [protein]-peptidylproline (omega=0)</text>
        <dbReference type="Rhea" id="RHEA:16237"/>
        <dbReference type="Rhea" id="RHEA-COMP:10747"/>
        <dbReference type="Rhea" id="RHEA-COMP:10748"/>
        <dbReference type="ChEBI" id="CHEBI:83833"/>
        <dbReference type="ChEBI" id="CHEBI:83834"/>
        <dbReference type="EC" id="5.2.1.8"/>
    </reaction>
</comment>
<dbReference type="Pfam" id="PF00160">
    <property type="entry name" value="Pro_isomerase"/>
    <property type="match status" value="1"/>
</dbReference>
<feature type="compositionally biased region" description="Polar residues" evidence="12">
    <location>
        <begin position="528"/>
        <end position="551"/>
    </location>
</feature>
<comment type="catalytic activity">
    <reaction evidence="1">
        <text>S-ubiquitinyl-[E2 ubiquitin-conjugating enzyme]-L-cysteine + [acceptor protein]-L-lysine = [E2 ubiquitin-conjugating enzyme]-L-cysteine + N(6)-ubiquitinyl-[acceptor protein]-L-lysine.</text>
        <dbReference type="EC" id="2.3.2.27"/>
    </reaction>
</comment>
<dbReference type="InterPro" id="IPR003613">
    <property type="entry name" value="Ubox_domain"/>
</dbReference>
<reference evidence="15" key="1">
    <citation type="submission" date="2020-01" db="EMBL/GenBank/DDBJ databases">
        <title>Development of genomics and gene disruption for Polysphondylium violaceum indicates a role for the polyketide synthase stlB in stalk morphogenesis.</title>
        <authorList>
            <person name="Narita B."/>
            <person name="Kawabe Y."/>
            <person name="Kin K."/>
            <person name="Saito T."/>
            <person name="Gibbs R."/>
            <person name="Kuspa A."/>
            <person name="Muzny D."/>
            <person name="Queller D."/>
            <person name="Richards S."/>
            <person name="Strassman J."/>
            <person name="Sucgang R."/>
            <person name="Worley K."/>
            <person name="Schaap P."/>
        </authorList>
    </citation>
    <scope>NUCLEOTIDE SEQUENCE</scope>
    <source>
        <strain evidence="15">QSvi11</strain>
    </source>
</reference>
<dbReference type="PROSITE" id="PS00170">
    <property type="entry name" value="CSA_PPIASE_1"/>
    <property type="match status" value="1"/>
</dbReference>
<evidence type="ECO:0000313" key="15">
    <source>
        <dbReference type="EMBL" id="KAF2072917.1"/>
    </source>
</evidence>
<keyword evidence="6" id="KW-0808">Transferase</keyword>
<evidence type="ECO:0000256" key="10">
    <source>
        <dbReference type="ARBA" id="ARBA00023242"/>
    </source>
</evidence>
<evidence type="ECO:0000256" key="12">
    <source>
        <dbReference type="SAM" id="MobiDB-lite"/>
    </source>
</evidence>
<dbReference type="InterPro" id="IPR029000">
    <property type="entry name" value="Cyclophilin-like_dom_sf"/>
</dbReference>
<feature type="region of interest" description="Disordered" evidence="12">
    <location>
        <begin position="278"/>
        <end position="302"/>
    </location>
</feature>
<keyword evidence="16" id="KW-1185">Reference proteome</keyword>
<evidence type="ECO:0000256" key="9">
    <source>
        <dbReference type="ARBA" id="ARBA00023235"/>
    </source>
</evidence>
<dbReference type="SUPFAM" id="SSF57850">
    <property type="entry name" value="RING/U-box"/>
    <property type="match status" value="1"/>
</dbReference>
<evidence type="ECO:0000256" key="11">
    <source>
        <dbReference type="SAM" id="Coils"/>
    </source>
</evidence>
<keyword evidence="9" id="KW-0413">Isomerase</keyword>
<evidence type="ECO:0000256" key="6">
    <source>
        <dbReference type="ARBA" id="ARBA00022679"/>
    </source>
</evidence>
<feature type="compositionally biased region" description="Polar residues" evidence="12">
    <location>
        <begin position="496"/>
        <end position="512"/>
    </location>
</feature>
<dbReference type="InterPro" id="IPR002130">
    <property type="entry name" value="Cyclophilin-type_PPIase_dom"/>
</dbReference>
<dbReference type="PANTHER" id="PTHR45625">
    <property type="entry name" value="PEPTIDYL-PROLYL CIS-TRANS ISOMERASE-RELATED"/>
    <property type="match status" value="1"/>
</dbReference>
<feature type="compositionally biased region" description="Polar residues" evidence="12">
    <location>
        <begin position="278"/>
        <end position="290"/>
    </location>
</feature>
<gene>
    <name evidence="15" type="ORF">CYY_005774</name>
</gene>
<dbReference type="FunFam" id="2.40.100.10:FF:000014">
    <property type="entry name" value="Peptidyl-prolyl cis-trans isomerase cyp65"/>
    <property type="match status" value="1"/>
</dbReference>
<feature type="coiled-coil region" evidence="11">
    <location>
        <begin position="248"/>
        <end position="275"/>
    </location>
</feature>
<dbReference type="SUPFAM" id="SSF50891">
    <property type="entry name" value="Cyclophilin-like"/>
    <property type="match status" value="1"/>
</dbReference>
<dbReference type="Gene3D" id="3.30.40.10">
    <property type="entry name" value="Zinc/RING finger domain, C3HC4 (zinc finger)"/>
    <property type="match status" value="1"/>
</dbReference>
<keyword evidence="7" id="KW-0833">Ubl conjugation pathway</keyword>
<comment type="function">
    <text evidence="3">May catalyze the cis-trans isomerization of proline imidic peptide bonds in oligopeptides thereby assisting the folding of proteins. May also function as a chaperone, playing a role in intracellular transport of proteins. May also have a protein ubiquitin ligase activity acting as an E3 ubiquitin protein ligase or as a ubiquitin-ubiquitin ligase promoting elongation of ubiquitin chains on proteins.</text>
</comment>
<dbReference type="Gene3D" id="2.40.100.10">
    <property type="entry name" value="Cyclophilin-like"/>
    <property type="match status" value="1"/>
</dbReference>
<dbReference type="PROSITE" id="PS51698">
    <property type="entry name" value="U_BOX"/>
    <property type="match status" value="1"/>
</dbReference>
<feature type="domain" description="U-box" evidence="14">
    <location>
        <begin position="35"/>
        <end position="110"/>
    </location>
</feature>
<dbReference type="InterPro" id="IPR044666">
    <property type="entry name" value="Cyclophilin_A-like"/>
</dbReference>
<comment type="caution">
    <text evidence="15">The sequence shown here is derived from an EMBL/GenBank/DDBJ whole genome shotgun (WGS) entry which is preliminary data.</text>
</comment>
<dbReference type="OrthoDB" id="30774at2759"/>
<protein>
    <recommendedName>
        <fullName evidence="17">RING-type E3 ubiquitin transferase</fullName>
    </recommendedName>
</protein>
<dbReference type="Proteomes" id="UP000695562">
    <property type="component" value="Unassembled WGS sequence"/>
</dbReference>
<dbReference type="PROSITE" id="PS50072">
    <property type="entry name" value="CSA_PPIASE_2"/>
    <property type="match status" value="1"/>
</dbReference>
<evidence type="ECO:0000256" key="7">
    <source>
        <dbReference type="ARBA" id="ARBA00022786"/>
    </source>
</evidence>
<dbReference type="InterPro" id="IPR020892">
    <property type="entry name" value="Cyclophilin-type_PPIase_CS"/>
</dbReference>
<dbReference type="AlphaFoldDB" id="A0A8J4V3U4"/>
<dbReference type="PRINTS" id="PR00153">
    <property type="entry name" value="CSAPPISMRASE"/>
</dbReference>
<comment type="subcellular location">
    <subcellularLocation>
        <location evidence="4">Nucleus</location>
    </subcellularLocation>
</comment>
<dbReference type="GO" id="GO:0000209">
    <property type="term" value="P:protein polyubiquitination"/>
    <property type="evidence" value="ECO:0007669"/>
    <property type="project" value="TreeGrafter"/>
</dbReference>
<name>A0A8J4V3U4_9MYCE</name>
<accession>A0A8J4V3U4</accession>
<dbReference type="PANTHER" id="PTHR45625:SF1">
    <property type="entry name" value="RING-TYPE E3 UBIQUITIN-PROTEIN LIGASE PPIL2"/>
    <property type="match status" value="1"/>
</dbReference>
<dbReference type="EMBL" id="AJWJ01000239">
    <property type="protein sequence ID" value="KAF2072917.1"/>
    <property type="molecule type" value="Genomic_DNA"/>
</dbReference>